<keyword evidence="3 5" id="KW-1133">Transmembrane helix</keyword>
<dbReference type="RefSeq" id="WP_263333457.1">
    <property type="nucleotide sequence ID" value="NZ_JAOVQO010000003.1"/>
</dbReference>
<evidence type="ECO:0000256" key="1">
    <source>
        <dbReference type="ARBA" id="ARBA00004127"/>
    </source>
</evidence>
<evidence type="ECO:0000256" key="2">
    <source>
        <dbReference type="ARBA" id="ARBA00022692"/>
    </source>
</evidence>
<protein>
    <submittedName>
        <fullName evidence="6">Isoprenylcysteine carboxylmethyltransferase family protein</fullName>
    </submittedName>
</protein>
<name>A0ABT2WZR1_9RHOB</name>
<keyword evidence="4 5" id="KW-0472">Membrane</keyword>
<evidence type="ECO:0000256" key="5">
    <source>
        <dbReference type="SAM" id="Phobius"/>
    </source>
</evidence>
<comment type="caution">
    <text evidence="6">The sequence shown here is derived from an EMBL/GenBank/DDBJ whole genome shotgun (WGS) entry which is preliminary data.</text>
</comment>
<keyword evidence="2 5" id="KW-0812">Transmembrane</keyword>
<dbReference type="Gene3D" id="1.20.120.1630">
    <property type="match status" value="1"/>
</dbReference>
<comment type="subcellular location">
    <subcellularLocation>
        <location evidence="1">Endomembrane system</location>
        <topology evidence="1">Multi-pass membrane protein</topology>
    </subcellularLocation>
</comment>
<gene>
    <name evidence="6" type="ORF">OEZ60_04025</name>
</gene>
<dbReference type="Pfam" id="PF04191">
    <property type="entry name" value="PEMT"/>
    <property type="match status" value="1"/>
</dbReference>
<evidence type="ECO:0000313" key="6">
    <source>
        <dbReference type="EMBL" id="MCU9847166.1"/>
    </source>
</evidence>
<sequence>MAKDIDFPPVWLAGFAVLGGIAGKIFPVETAANAYVGSALVIAGVTLMFVAVVQMLLARTTVIPRRDPGALVTGGVFRLGRNPIYLGDALLLAGLFIAWDALVALPLVAVFMWVIDLRFIRGEEERLAEHFGEEFEAYRQRTRRWL</sequence>
<evidence type="ECO:0000256" key="3">
    <source>
        <dbReference type="ARBA" id="ARBA00022989"/>
    </source>
</evidence>
<dbReference type="PANTHER" id="PTHR12714">
    <property type="entry name" value="PROTEIN-S ISOPRENYLCYSTEINE O-METHYLTRANSFERASE"/>
    <property type="match status" value="1"/>
</dbReference>
<organism evidence="6 7">
    <name type="scientific">Albidovulum salinarum</name>
    <dbReference type="NCBI Taxonomy" id="2984153"/>
    <lineage>
        <taxon>Bacteria</taxon>
        <taxon>Pseudomonadati</taxon>
        <taxon>Pseudomonadota</taxon>
        <taxon>Alphaproteobacteria</taxon>
        <taxon>Rhodobacterales</taxon>
        <taxon>Paracoccaceae</taxon>
        <taxon>Albidovulum</taxon>
    </lineage>
</organism>
<dbReference type="PANTHER" id="PTHR12714:SF24">
    <property type="entry name" value="SLR1182 PROTEIN"/>
    <property type="match status" value="1"/>
</dbReference>
<dbReference type="EMBL" id="JAOVQO010000003">
    <property type="protein sequence ID" value="MCU9847166.1"/>
    <property type="molecule type" value="Genomic_DNA"/>
</dbReference>
<keyword evidence="7" id="KW-1185">Reference proteome</keyword>
<evidence type="ECO:0000313" key="7">
    <source>
        <dbReference type="Proteomes" id="UP001209535"/>
    </source>
</evidence>
<feature type="transmembrane region" description="Helical" evidence="5">
    <location>
        <begin position="89"/>
        <end position="115"/>
    </location>
</feature>
<feature type="transmembrane region" description="Helical" evidence="5">
    <location>
        <begin position="7"/>
        <end position="26"/>
    </location>
</feature>
<reference evidence="6 7" key="1">
    <citation type="submission" date="2022-10" db="EMBL/GenBank/DDBJ databases">
        <title>Defluviimonas sp. nov., isolated from ocean surface sediments.</title>
        <authorList>
            <person name="He W."/>
            <person name="Wang L."/>
            <person name="Zhang D.-F."/>
        </authorList>
    </citation>
    <scope>NUCLEOTIDE SEQUENCE [LARGE SCALE GENOMIC DNA]</scope>
    <source>
        <strain evidence="6 7">WL0024</strain>
    </source>
</reference>
<dbReference type="InterPro" id="IPR007318">
    <property type="entry name" value="Phopholipid_MeTrfase"/>
</dbReference>
<accession>A0ABT2WZR1</accession>
<proteinExistence type="predicted"/>
<dbReference type="Proteomes" id="UP001209535">
    <property type="component" value="Unassembled WGS sequence"/>
</dbReference>
<evidence type="ECO:0000256" key="4">
    <source>
        <dbReference type="ARBA" id="ARBA00023136"/>
    </source>
</evidence>
<feature type="transmembrane region" description="Helical" evidence="5">
    <location>
        <begin position="32"/>
        <end position="57"/>
    </location>
</feature>